<gene>
    <name evidence="2" type="ORF">J3R30DRAFT_3710733</name>
</gene>
<dbReference type="AlphaFoldDB" id="A0A9W9DHI7"/>
<feature type="region of interest" description="Disordered" evidence="1">
    <location>
        <begin position="363"/>
        <end position="449"/>
    </location>
</feature>
<feature type="region of interest" description="Disordered" evidence="1">
    <location>
        <begin position="1"/>
        <end position="268"/>
    </location>
</feature>
<feature type="compositionally biased region" description="Acidic residues" evidence="1">
    <location>
        <begin position="63"/>
        <end position="83"/>
    </location>
</feature>
<feature type="compositionally biased region" description="Low complexity" evidence="1">
    <location>
        <begin position="40"/>
        <end position="58"/>
    </location>
</feature>
<evidence type="ECO:0000313" key="3">
    <source>
        <dbReference type="Proteomes" id="UP001150266"/>
    </source>
</evidence>
<feature type="compositionally biased region" description="Low complexity" evidence="1">
    <location>
        <begin position="206"/>
        <end position="218"/>
    </location>
</feature>
<proteinExistence type="predicted"/>
<accession>A0A9W9DHI7</accession>
<feature type="compositionally biased region" description="Polar residues" evidence="1">
    <location>
        <begin position="368"/>
        <end position="380"/>
    </location>
</feature>
<organism evidence="2 3">
    <name type="scientific">Lentinula aciculospora</name>
    <dbReference type="NCBI Taxonomy" id="153920"/>
    <lineage>
        <taxon>Eukaryota</taxon>
        <taxon>Fungi</taxon>
        <taxon>Dikarya</taxon>
        <taxon>Basidiomycota</taxon>
        <taxon>Agaricomycotina</taxon>
        <taxon>Agaricomycetes</taxon>
        <taxon>Agaricomycetidae</taxon>
        <taxon>Agaricales</taxon>
        <taxon>Marasmiineae</taxon>
        <taxon>Omphalotaceae</taxon>
        <taxon>Lentinula</taxon>
    </lineage>
</organism>
<reference evidence="2" key="1">
    <citation type="submission" date="2022-08" db="EMBL/GenBank/DDBJ databases">
        <title>A Global Phylogenomic Analysis of the Shiitake Genus Lentinula.</title>
        <authorList>
            <consortium name="DOE Joint Genome Institute"/>
            <person name="Sierra-Patev S."/>
            <person name="Min B."/>
            <person name="Naranjo-Ortiz M."/>
            <person name="Looney B."/>
            <person name="Konkel Z."/>
            <person name="Slot J.C."/>
            <person name="Sakamoto Y."/>
            <person name="Steenwyk J.L."/>
            <person name="Rokas A."/>
            <person name="Carro J."/>
            <person name="Camarero S."/>
            <person name="Ferreira P."/>
            <person name="Molpeceres G."/>
            <person name="Ruiz-Duenas F.J."/>
            <person name="Serrano A."/>
            <person name="Henrissat B."/>
            <person name="Drula E."/>
            <person name="Hughes K.W."/>
            <person name="Mata J.L."/>
            <person name="Ishikawa N.K."/>
            <person name="Vargas-Isla R."/>
            <person name="Ushijima S."/>
            <person name="Smith C.A."/>
            <person name="Ahrendt S."/>
            <person name="Andreopoulos W."/>
            <person name="He G."/>
            <person name="Labutti K."/>
            <person name="Lipzen A."/>
            <person name="Ng V."/>
            <person name="Riley R."/>
            <person name="Sandor L."/>
            <person name="Barry K."/>
            <person name="Martinez A.T."/>
            <person name="Xiao Y."/>
            <person name="Gibbons J.G."/>
            <person name="Terashima K."/>
            <person name="Grigoriev I.V."/>
            <person name="Hibbett D.S."/>
        </authorList>
    </citation>
    <scope>NUCLEOTIDE SEQUENCE</scope>
    <source>
        <strain evidence="2">JLM2183</strain>
    </source>
</reference>
<evidence type="ECO:0000256" key="1">
    <source>
        <dbReference type="SAM" id="MobiDB-lite"/>
    </source>
</evidence>
<protein>
    <submittedName>
        <fullName evidence="2">Uncharacterized protein</fullName>
    </submittedName>
</protein>
<dbReference type="Proteomes" id="UP001150266">
    <property type="component" value="Unassembled WGS sequence"/>
</dbReference>
<feature type="compositionally biased region" description="Basic residues" evidence="1">
    <location>
        <begin position="107"/>
        <end position="121"/>
    </location>
</feature>
<dbReference type="EMBL" id="JAOTPV010000024">
    <property type="protein sequence ID" value="KAJ4470833.1"/>
    <property type="molecule type" value="Genomic_DNA"/>
</dbReference>
<comment type="caution">
    <text evidence="2">The sequence shown here is derived from an EMBL/GenBank/DDBJ whole genome shotgun (WGS) entry which is preliminary data.</text>
</comment>
<dbReference type="OrthoDB" id="3229208at2759"/>
<feature type="compositionally biased region" description="Basic residues" evidence="1">
    <location>
        <begin position="189"/>
        <end position="205"/>
    </location>
</feature>
<name>A0A9W9DHI7_9AGAR</name>
<sequence>MDEDVDMDAPRISTLREEATPPPAKLINPQRRIKLLVRKPNTASTAPPPAARHQQQPQLSSNGDEEADDDEDDQEDQLIDDDDPIRPSDLPPPPRPAIESSAGSSPVKRKPPTKRKPRKNDKRPPEEGRLKEKVMQQPGAPNLAPTMLWFEANPSNSNNLESHDAGLPSSEGGHITMLGPDQPLSLKIGGKKKPVKKAPVQKKAKTSSAPAASTSASAPPAPIKPTKIRLLPPPMPEDPGMTGTAASSPAAEHFDDVEQTPDPEPLAPIPVQEEINLEGIPIPVYPLPTKPFPVLPPPKMGSGFAPNISLDRSGTKVRHWRVAKREIRGIGGGRWFTQGWVGEKESAFASQLETHTELRKAIGESPSHVATSKIVTSASAPVTGKGKSKGKGSSLSVSATPSRSESQVPETGGSISVHAPTKMRISQVPIPIGPASDAGDSDMMGPLES</sequence>
<feature type="compositionally biased region" description="Basic and acidic residues" evidence="1">
    <location>
        <begin position="122"/>
        <end position="134"/>
    </location>
</feature>
<evidence type="ECO:0000313" key="2">
    <source>
        <dbReference type="EMBL" id="KAJ4470833.1"/>
    </source>
</evidence>
<keyword evidence="3" id="KW-1185">Reference proteome</keyword>
<feature type="compositionally biased region" description="Polar residues" evidence="1">
    <location>
        <begin position="397"/>
        <end position="409"/>
    </location>
</feature>